<dbReference type="Pfam" id="PF01336">
    <property type="entry name" value="tRNA_anti-codon"/>
    <property type="match status" value="1"/>
</dbReference>
<reference evidence="9 10" key="1">
    <citation type="journal article" date="2012" name="J. Bacteriol.">
        <title>Genome Sequence of "Candidatus Mycoplasma haemolamae" Strain Purdue, a Red Blood Cell Pathogen of Alpacas (Vicugna pacos) and Llamas (Lama glama).</title>
        <authorList>
            <person name="Guimaraes A.M."/>
            <person name="Toth B."/>
            <person name="Santos A.P."/>
            <person name="do Nascimento N.C."/>
            <person name="Kritchevsky J.E."/>
            <person name="Messick J.B."/>
        </authorList>
    </citation>
    <scope>NUCLEOTIDE SEQUENCE [LARGE SCALE GENOMIC DNA]</scope>
    <source>
        <strain evidence="9 10">Purdue</strain>
    </source>
</reference>
<reference evidence="10" key="2">
    <citation type="submission" date="2012-07" db="EMBL/GenBank/DDBJ databases">
        <title>Complete genome sequence of 'Candidatus Mycoplasma haemolamae'.</title>
        <authorList>
            <person name="Guimaraes A.M.S."/>
            <person name="Toth B."/>
            <person name="Santos A.P."/>
            <person name="Nascimento N.C."/>
            <person name="Sojka J.E."/>
            <person name="Messick J.B."/>
        </authorList>
    </citation>
    <scope>NUCLEOTIDE SEQUENCE [LARGE SCALE GENOMIC DNA]</scope>
    <source>
        <strain evidence="10">Purdue</strain>
    </source>
</reference>
<gene>
    <name evidence="9" type="primary">aspS</name>
    <name evidence="9" type="ordered locus">MHLP_00605</name>
</gene>
<proteinExistence type="inferred from homology"/>
<evidence type="ECO:0000256" key="6">
    <source>
        <dbReference type="ARBA" id="ARBA00022917"/>
    </source>
</evidence>
<keyword evidence="5" id="KW-0067">ATP-binding</keyword>
<dbReference type="PANTHER" id="PTHR22594:SF5">
    <property type="entry name" value="ASPARTATE--TRNA LIGASE, MITOCHONDRIAL"/>
    <property type="match status" value="1"/>
</dbReference>
<keyword evidence="10" id="KW-1185">Reference proteome</keyword>
<dbReference type="PATRIC" id="fig|1212765.3.peg.145"/>
<dbReference type="PRINTS" id="PR01042">
    <property type="entry name" value="TRNASYNTHASP"/>
</dbReference>
<protein>
    <submittedName>
        <fullName evidence="9">Aspartyl-tRNA ligase</fullName>
        <ecNumber evidence="9">6.1.1.12</ecNumber>
    </submittedName>
</protein>
<evidence type="ECO:0000256" key="2">
    <source>
        <dbReference type="ARBA" id="ARBA00011738"/>
    </source>
</evidence>
<dbReference type="GO" id="GO:0005524">
    <property type="term" value="F:ATP binding"/>
    <property type="evidence" value="ECO:0007669"/>
    <property type="project" value="UniProtKB-KW"/>
</dbReference>
<organism evidence="9 10">
    <name type="scientific">Mycoplasma haematolamae (strain Purdue)</name>
    <dbReference type="NCBI Taxonomy" id="1212765"/>
    <lineage>
        <taxon>Bacteria</taxon>
        <taxon>Bacillati</taxon>
        <taxon>Mycoplasmatota</taxon>
        <taxon>Mollicutes</taxon>
        <taxon>Mycoplasmataceae</taxon>
        <taxon>Mycoplasma</taxon>
    </lineage>
</organism>
<comment type="similarity">
    <text evidence="1">Belongs to the class-II aminoacyl-tRNA synthetase family. Type 1 subfamily.</text>
</comment>
<evidence type="ECO:0000313" key="10">
    <source>
        <dbReference type="Proteomes" id="UP000006502"/>
    </source>
</evidence>
<dbReference type="AlphaFoldDB" id="I7CEM9"/>
<dbReference type="InterPro" id="IPR045864">
    <property type="entry name" value="aa-tRNA-synth_II/BPL/LPL"/>
</dbReference>
<dbReference type="SUPFAM" id="SSF50249">
    <property type="entry name" value="Nucleic acid-binding proteins"/>
    <property type="match status" value="1"/>
</dbReference>
<dbReference type="OrthoDB" id="9802326at2"/>
<dbReference type="PANTHER" id="PTHR22594">
    <property type="entry name" value="ASPARTYL/LYSYL-TRNA SYNTHETASE"/>
    <property type="match status" value="1"/>
</dbReference>
<dbReference type="InterPro" id="IPR006195">
    <property type="entry name" value="aa-tRNA-synth_II"/>
</dbReference>
<name>I7CEM9_MYCHA</name>
<dbReference type="Gene3D" id="3.30.930.10">
    <property type="entry name" value="Bira Bifunctional Protein, Domain 2"/>
    <property type="match status" value="1"/>
</dbReference>
<dbReference type="STRING" id="1212765.MHLP_00605"/>
<dbReference type="Gene3D" id="3.30.1360.30">
    <property type="entry name" value="GAD-like domain"/>
    <property type="match status" value="1"/>
</dbReference>
<comment type="subunit">
    <text evidence="2">Homodimer.</text>
</comment>
<dbReference type="HOGENOM" id="CLU_014330_3_1_14"/>
<evidence type="ECO:0000256" key="1">
    <source>
        <dbReference type="ARBA" id="ARBA00006303"/>
    </source>
</evidence>
<accession>I7CEM9</accession>
<dbReference type="GO" id="GO:0003676">
    <property type="term" value="F:nucleic acid binding"/>
    <property type="evidence" value="ECO:0007669"/>
    <property type="project" value="InterPro"/>
</dbReference>
<dbReference type="GO" id="GO:0004815">
    <property type="term" value="F:aspartate-tRNA ligase activity"/>
    <property type="evidence" value="ECO:0007669"/>
    <property type="project" value="UniProtKB-EC"/>
</dbReference>
<evidence type="ECO:0000256" key="4">
    <source>
        <dbReference type="ARBA" id="ARBA00022741"/>
    </source>
</evidence>
<dbReference type="InterPro" id="IPR004115">
    <property type="entry name" value="GAD-like_sf"/>
</dbReference>
<dbReference type="KEGG" id="mhl:MHLP_00605"/>
<keyword evidence="7" id="KW-0030">Aminoacyl-tRNA synthetase</keyword>
<evidence type="ECO:0000313" key="9">
    <source>
        <dbReference type="EMBL" id="AFO51701.1"/>
    </source>
</evidence>
<dbReference type="InterPro" id="IPR012340">
    <property type="entry name" value="NA-bd_OB-fold"/>
</dbReference>
<dbReference type="InterPro" id="IPR004365">
    <property type="entry name" value="NA-bd_OB_tRNA"/>
</dbReference>
<keyword evidence="4" id="KW-0547">Nucleotide-binding</keyword>
<dbReference type="SUPFAM" id="SSF55681">
    <property type="entry name" value="Class II aaRS and biotin synthetases"/>
    <property type="match status" value="1"/>
</dbReference>
<dbReference type="GO" id="GO:0006422">
    <property type="term" value="P:aspartyl-tRNA aminoacylation"/>
    <property type="evidence" value="ECO:0007669"/>
    <property type="project" value="TreeGrafter"/>
</dbReference>
<feature type="domain" description="Aminoacyl-transfer RNA synthetases class-II family profile" evidence="8">
    <location>
        <begin position="135"/>
        <end position="526"/>
    </location>
</feature>
<dbReference type="InterPro" id="IPR004364">
    <property type="entry name" value="Aa-tRNA-synt_II"/>
</dbReference>
<dbReference type="Proteomes" id="UP000006502">
    <property type="component" value="Chromosome"/>
</dbReference>
<keyword evidence="6" id="KW-0648">Protein biosynthesis</keyword>
<dbReference type="InterPro" id="IPR002312">
    <property type="entry name" value="Asp/Asn-tRNA-synth_IIb"/>
</dbReference>
<dbReference type="EMBL" id="CP003731">
    <property type="protein sequence ID" value="AFO51701.1"/>
    <property type="molecule type" value="Genomic_DNA"/>
</dbReference>
<evidence type="ECO:0000259" key="8">
    <source>
        <dbReference type="PROSITE" id="PS50862"/>
    </source>
</evidence>
<dbReference type="GO" id="GO:0005737">
    <property type="term" value="C:cytoplasm"/>
    <property type="evidence" value="ECO:0007669"/>
    <property type="project" value="InterPro"/>
</dbReference>
<evidence type="ECO:0000256" key="5">
    <source>
        <dbReference type="ARBA" id="ARBA00022840"/>
    </source>
</evidence>
<sequence>MISRKIPICEVRFHDTKQVVIGGFVERIRKLKNLTFLIIRDSSGTIQVVLPRDDEEELPTRESVVLVKGISTRKLDSEDFEVAGKEVQVLSWAKPVPIELEVDKESEERFRMRYKYLDLRRQDVKRNLVFSSKAKYLVSSLLNSMKFVEVSTPLLSFPSKEGANTFSTEKNNVAPKGFVLAQSPQLYKQLLMIGGFEAYFQFATSFRAERLREDRQFEFTQLDIEMSMTTREKLFEIIEEMMCLICKKLLGKPLAYSTFPKLTYKEAVWKYGSDKPDVRFPCTIFNLFEGLPRQSFWPEDLCLCILYETERELYLPEIFEYAGKKYSYIRKDPNGEYTGKCEAWMIEYVKGLEKQSSFYLFYLYSGELQRESKSLELGKLRTVLAKTDTLRDWDNHNAFVWIVDWPYFEVSDEGKLQPVHHPFTKPIIPKGLEEANYLSWGSHGYDLVLNGSEIASGGIRVTDAQLQEKILRVLGYSDEEIDKSFGWFLEALSYGVPPHLGIAIGWERLMKELLSLRSIREVIAFPKNSHGSCSMSTGKSWA</sequence>
<evidence type="ECO:0000256" key="3">
    <source>
        <dbReference type="ARBA" id="ARBA00022598"/>
    </source>
</evidence>
<dbReference type="PROSITE" id="PS50862">
    <property type="entry name" value="AA_TRNA_LIGASE_II"/>
    <property type="match status" value="1"/>
</dbReference>
<dbReference type="Gene3D" id="2.40.50.140">
    <property type="entry name" value="Nucleic acid-binding proteins"/>
    <property type="match status" value="1"/>
</dbReference>
<dbReference type="Pfam" id="PF00152">
    <property type="entry name" value="tRNA-synt_2"/>
    <property type="match status" value="1"/>
</dbReference>
<dbReference type="EC" id="6.1.1.12" evidence="9"/>
<evidence type="ECO:0000256" key="7">
    <source>
        <dbReference type="ARBA" id="ARBA00023146"/>
    </source>
</evidence>
<keyword evidence="3 9" id="KW-0436">Ligase</keyword>